<accession>A0A9Q3D8V0</accession>
<sequence length="124" mass="13906">MQRYVPEVEAYIDSEGARHTGQESASEEIHQQGGRHPFLTKECFTGLMQAKEGCFSTSIDVSKVFMITTRDQCGSASHVRKKQSKFHHIALSIDQCNKLTKISSSKYGNVPMSHTRAMTRLIAE</sequence>
<proteinExistence type="predicted"/>
<keyword evidence="3" id="KW-1185">Reference proteome</keyword>
<name>A0A9Q3D8V0_9BASI</name>
<evidence type="ECO:0000313" key="3">
    <source>
        <dbReference type="Proteomes" id="UP000765509"/>
    </source>
</evidence>
<evidence type="ECO:0000256" key="1">
    <source>
        <dbReference type="SAM" id="MobiDB-lite"/>
    </source>
</evidence>
<dbReference type="AlphaFoldDB" id="A0A9Q3D8V0"/>
<comment type="caution">
    <text evidence="2">The sequence shown here is derived from an EMBL/GenBank/DDBJ whole genome shotgun (WGS) entry which is preliminary data.</text>
</comment>
<dbReference type="EMBL" id="AVOT02013410">
    <property type="protein sequence ID" value="MBW0496026.1"/>
    <property type="molecule type" value="Genomic_DNA"/>
</dbReference>
<reference evidence="2" key="1">
    <citation type="submission" date="2021-03" db="EMBL/GenBank/DDBJ databases">
        <title>Draft genome sequence of rust myrtle Austropuccinia psidii MF-1, a brazilian biotype.</title>
        <authorList>
            <person name="Quecine M.C."/>
            <person name="Pachon D.M.R."/>
            <person name="Bonatelli M.L."/>
            <person name="Correr F.H."/>
            <person name="Franceschini L.M."/>
            <person name="Leite T.F."/>
            <person name="Margarido G.R.A."/>
            <person name="Almeida C.A."/>
            <person name="Ferrarezi J.A."/>
            <person name="Labate C.A."/>
        </authorList>
    </citation>
    <scope>NUCLEOTIDE SEQUENCE</scope>
    <source>
        <strain evidence="2">MF-1</strain>
    </source>
</reference>
<evidence type="ECO:0000313" key="2">
    <source>
        <dbReference type="EMBL" id="MBW0496026.1"/>
    </source>
</evidence>
<dbReference type="Proteomes" id="UP000765509">
    <property type="component" value="Unassembled WGS sequence"/>
</dbReference>
<gene>
    <name evidence="2" type="ORF">O181_035741</name>
</gene>
<organism evidence="2 3">
    <name type="scientific">Austropuccinia psidii MF-1</name>
    <dbReference type="NCBI Taxonomy" id="1389203"/>
    <lineage>
        <taxon>Eukaryota</taxon>
        <taxon>Fungi</taxon>
        <taxon>Dikarya</taxon>
        <taxon>Basidiomycota</taxon>
        <taxon>Pucciniomycotina</taxon>
        <taxon>Pucciniomycetes</taxon>
        <taxon>Pucciniales</taxon>
        <taxon>Sphaerophragmiaceae</taxon>
        <taxon>Austropuccinia</taxon>
    </lineage>
</organism>
<feature type="region of interest" description="Disordered" evidence="1">
    <location>
        <begin position="15"/>
        <end position="34"/>
    </location>
</feature>
<protein>
    <submittedName>
        <fullName evidence="2">Uncharacterized protein</fullName>
    </submittedName>
</protein>